<proteinExistence type="inferred from homology"/>
<evidence type="ECO:0000256" key="2">
    <source>
        <dbReference type="ARBA" id="ARBA00023015"/>
    </source>
</evidence>
<sequence>MPKFTLRQLELFAALPDHPTLSSAASALHISESALSHALSELEAAVGEQLCVRRKARGMRLTQAGQYLAGRARTILKETDGLVSELAGVGGVLRGPVALGCYIGLASNVLPSVLEGFGKLQPGVDIGITVGDHGDLLPRLETGALDAAIVYDIGLPAGLQRQAIYQTEVMAVLAESHPLAAKPELDLADLAPEPLIMLESVPSTGYTQLMFAERGLTPTLAAQVPQIDLVRALVGRGLGYSLLMSRPNQVPVTTEGLPIVSRPLLPRAGGTSVVAVWPNGMALSARAQAVMDYASEVLEGIVTA</sequence>
<dbReference type="SUPFAM" id="SSF53850">
    <property type="entry name" value="Periplasmic binding protein-like II"/>
    <property type="match status" value="1"/>
</dbReference>
<keyword evidence="2" id="KW-0805">Transcription regulation</keyword>
<dbReference type="Pfam" id="PF03466">
    <property type="entry name" value="LysR_substrate"/>
    <property type="match status" value="1"/>
</dbReference>
<evidence type="ECO:0000313" key="7">
    <source>
        <dbReference type="Proteomes" id="UP000829069"/>
    </source>
</evidence>
<keyword evidence="4" id="KW-0804">Transcription</keyword>
<dbReference type="Proteomes" id="UP000829069">
    <property type="component" value="Chromosome"/>
</dbReference>
<evidence type="ECO:0000313" key="6">
    <source>
        <dbReference type="EMBL" id="UNK46208.1"/>
    </source>
</evidence>
<dbReference type="SUPFAM" id="SSF46785">
    <property type="entry name" value="Winged helix' DNA-binding domain"/>
    <property type="match status" value="1"/>
</dbReference>
<dbReference type="Gene3D" id="3.40.190.10">
    <property type="entry name" value="Periplasmic binding protein-like II"/>
    <property type="match status" value="2"/>
</dbReference>
<dbReference type="InterPro" id="IPR005119">
    <property type="entry name" value="LysR_subst-bd"/>
</dbReference>
<dbReference type="EMBL" id="CP093326">
    <property type="protein sequence ID" value="UNK46208.1"/>
    <property type="molecule type" value="Genomic_DNA"/>
</dbReference>
<gene>
    <name evidence="6" type="ORF">MNQ99_02230</name>
</gene>
<dbReference type="PROSITE" id="PS50931">
    <property type="entry name" value="HTH_LYSR"/>
    <property type="match status" value="1"/>
</dbReference>
<accession>A0ABY3WCB0</accession>
<dbReference type="Pfam" id="PF00126">
    <property type="entry name" value="HTH_1"/>
    <property type="match status" value="1"/>
</dbReference>
<evidence type="ECO:0000256" key="3">
    <source>
        <dbReference type="ARBA" id="ARBA00023125"/>
    </source>
</evidence>
<feature type="domain" description="HTH lysR-type" evidence="5">
    <location>
        <begin position="4"/>
        <end position="62"/>
    </location>
</feature>
<dbReference type="Gene3D" id="1.10.10.10">
    <property type="entry name" value="Winged helix-like DNA-binding domain superfamily/Winged helix DNA-binding domain"/>
    <property type="match status" value="1"/>
</dbReference>
<comment type="similarity">
    <text evidence="1">Belongs to the LysR transcriptional regulatory family.</text>
</comment>
<protein>
    <submittedName>
        <fullName evidence="6">LysR substrate-binding domain-containing protein</fullName>
    </submittedName>
</protein>
<reference evidence="6 7" key="1">
    <citation type="submission" date="2022-03" db="EMBL/GenBank/DDBJ databases">
        <title>Isotopic signatures of nitrous oxide derived from detoxification processes.</title>
        <authorList>
            <person name="Behrendt U."/>
            <person name="Buchen C."/>
            <person name="Well R."/>
            <person name="Ulrich A."/>
            <person name="Rohe L."/>
            <person name="Kolb S."/>
            <person name="Schloter M."/>
            <person name="Horn M.A."/>
            <person name="Augustin J."/>
        </authorList>
    </citation>
    <scope>NUCLEOTIDE SEQUENCE [LARGE SCALE GENOMIC DNA]</scope>
    <source>
        <strain evidence="6 7">S4-C24</strain>
    </source>
</reference>
<dbReference type="InterPro" id="IPR000847">
    <property type="entry name" value="LysR_HTH_N"/>
</dbReference>
<evidence type="ECO:0000256" key="1">
    <source>
        <dbReference type="ARBA" id="ARBA00009437"/>
    </source>
</evidence>
<evidence type="ECO:0000256" key="4">
    <source>
        <dbReference type="ARBA" id="ARBA00023163"/>
    </source>
</evidence>
<keyword evidence="7" id="KW-1185">Reference proteome</keyword>
<keyword evidence="3" id="KW-0238">DNA-binding</keyword>
<dbReference type="PANTHER" id="PTHR30346:SF0">
    <property type="entry name" value="HCA OPERON TRANSCRIPTIONAL ACTIVATOR HCAR"/>
    <property type="match status" value="1"/>
</dbReference>
<dbReference type="InterPro" id="IPR036390">
    <property type="entry name" value="WH_DNA-bd_sf"/>
</dbReference>
<evidence type="ECO:0000259" key="5">
    <source>
        <dbReference type="PROSITE" id="PS50931"/>
    </source>
</evidence>
<dbReference type="RefSeq" id="WP_241914279.1">
    <property type="nucleotide sequence ID" value="NZ_CP093326.1"/>
</dbReference>
<dbReference type="InterPro" id="IPR036388">
    <property type="entry name" value="WH-like_DNA-bd_sf"/>
</dbReference>
<dbReference type="PANTHER" id="PTHR30346">
    <property type="entry name" value="TRANSCRIPTIONAL DUAL REGULATOR HCAR-RELATED"/>
    <property type="match status" value="1"/>
</dbReference>
<organism evidence="6 7">
    <name type="scientific">Arthrobacter sulfonylureivorans</name>
    <dbReference type="NCBI Taxonomy" id="2486855"/>
    <lineage>
        <taxon>Bacteria</taxon>
        <taxon>Bacillati</taxon>
        <taxon>Actinomycetota</taxon>
        <taxon>Actinomycetes</taxon>
        <taxon>Micrococcales</taxon>
        <taxon>Micrococcaceae</taxon>
        <taxon>Arthrobacter</taxon>
    </lineage>
</organism>
<name>A0ABY3WCB0_9MICC</name>